<dbReference type="STRING" id="1069642.Bdt_0923"/>
<feature type="chain" id="PRO_5003915642" evidence="2">
    <location>
        <begin position="23"/>
        <end position="338"/>
    </location>
</feature>
<keyword evidence="3" id="KW-0378">Hydrolase</keyword>
<evidence type="ECO:0000313" key="3">
    <source>
        <dbReference type="EMBL" id="AFY00623.1"/>
    </source>
</evidence>
<feature type="region of interest" description="Disordered" evidence="1">
    <location>
        <begin position="306"/>
        <end position="338"/>
    </location>
</feature>
<dbReference type="KEGG" id="bbat:Bdt_0923"/>
<protein>
    <submittedName>
        <fullName evidence="3">Putative hydrolase</fullName>
    </submittedName>
</protein>
<dbReference type="PATRIC" id="fig|1069642.3.peg.908"/>
<keyword evidence="2" id="KW-0732">Signal</keyword>
<feature type="compositionally biased region" description="Polar residues" evidence="1">
    <location>
        <begin position="306"/>
        <end position="320"/>
    </location>
</feature>
<reference evidence="3 4" key="1">
    <citation type="journal article" date="2012" name="BMC Genomics">
        <title>Genome analysis of a simultaneously predatory and prey-independent, novel Bdellovibrio bacteriovorus from the River Tiber, supports in silico predictions of both ancient and recent lateral gene transfer from diverse bacteria.</title>
        <authorList>
            <person name="Hobley L."/>
            <person name="Lerner T.R."/>
            <person name="Williams L.E."/>
            <person name="Lambert C."/>
            <person name="Till R."/>
            <person name="Milner D.S."/>
            <person name="Basford S.M."/>
            <person name="Capeness M.J."/>
            <person name="Fenton A.K."/>
            <person name="Atterbury R.J."/>
            <person name="Harris M.A."/>
            <person name="Sockett R.E."/>
        </authorList>
    </citation>
    <scope>NUCLEOTIDE SEQUENCE [LARGE SCALE GENOMIC DNA]</scope>
    <source>
        <strain evidence="3 4">Tiberius</strain>
    </source>
</reference>
<dbReference type="EMBL" id="CP002930">
    <property type="protein sequence ID" value="AFY00623.1"/>
    <property type="molecule type" value="Genomic_DNA"/>
</dbReference>
<evidence type="ECO:0000313" key="4">
    <source>
        <dbReference type="Proteomes" id="UP000010074"/>
    </source>
</evidence>
<dbReference type="AlphaFoldDB" id="K7YSL2"/>
<name>K7YSL2_BDEBC</name>
<dbReference type="OrthoDB" id="5292549at2"/>
<evidence type="ECO:0000256" key="1">
    <source>
        <dbReference type="SAM" id="MobiDB-lite"/>
    </source>
</evidence>
<dbReference type="RefSeq" id="WP_015090097.1">
    <property type="nucleotide sequence ID" value="NC_019567.1"/>
</dbReference>
<proteinExistence type="predicted"/>
<dbReference type="GO" id="GO:0016787">
    <property type="term" value="F:hydrolase activity"/>
    <property type="evidence" value="ECO:0007669"/>
    <property type="project" value="UniProtKB-KW"/>
</dbReference>
<feature type="signal peptide" evidence="2">
    <location>
        <begin position="1"/>
        <end position="22"/>
    </location>
</feature>
<evidence type="ECO:0000256" key="2">
    <source>
        <dbReference type="SAM" id="SignalP"/>
    </source>
</evidence>
<organism evidence="3 4">
    <name type="scientific">Bdellovibrio bacteriovorus str. Tiberius</name>
    <dbReference type="NCBI Taxonomy" id="1069642"/>
    <lineage>
        <taxon>Bacteria</taxon>
        <taxon>Pseudomonadati</taxon>
        <taxon>Bdellovibrionota</taxon>
        <taxon>Bdellovibrionia</taxon>
        <taxon>Bdellovibrionales</taxon>
        <taxon>Pseudobdellovibrionaceae</taxon>
        <taxon>Bdellovibrio</taxon>
    </lineage>
</organism>
<dbReference type="HOGENOM" id="CLU_876216_0_0_7"/>
<gene>
    <name evidence="3" type="ORF">Bdt_0923</name>
</gene>
<sequence>MKQFSKALLATAIVFTASPSFAGYDEFDCRSSGNFSTNTHLQCVSCGAQKYFANKAGGREVVPSEKWLLLLGTVAVQNYELSDRGGNNLASDFDARKNYQKYVISMMRSYGFCQSYISKERSKTKRSAQDSDVAPSDWSSKIYPGLTRDTNLGPKGVQAVGKYYGFDDSSWFGWQAGENMNYLLTGSPDPRKSMKDAEFGKEYPLYPNMSFSDKRTKFKERLSHAFPSEYDVSGEKKKDSKQLVASGDKSNGLRECLQEINRMQHGQGDPLLNSFMKNVPEGEAFCKSMANACDIELDFCTGSKGTKSVTQPEVFRSNSRPQPPPPPMQPSKSGSGYK</sequence>
<dbReference type="Proteomes" id="UP000010074">
    <property type="component" value="Chromosome"/>
</dbReference>
<accession>K7YSL2</accession>